<name>A0A1G1WDG2_9BACT</name>
<dbReference type="AlphaFoldDB" id="A0A1G1WDG2"/>
<comment type="caution">
    <text evidence="1">The sequence shown here is derived from an EMBL/GenBank/DDBJ whole genome shotgun (WGS) entry which is preliminary data.</text>
</comment>
<organism evidence="1 2">
    <name type="scientific">Candidatus Woykebacteria bacterium RBG_16_43_9</name>
    <dbReference type="NCBI Taxonomy" id="1802596"/>
    <lineage>
        <taxon>Bacteria</taxon>
        <taxon>Candidatus Woykeibacteriota</taxon>
    </lineage>
</organism>
<dbReference type="Proteomes" id="UP000176389">
    <property type="component" value="Unassembled WGS sequence"/>
</dbReference>
<accession>A0A1G1WDG2</accession>
<dbReference type="EMBL" id="MHCS01000041">
    <property type="protein sequence ID" value="OGY25671.1"/>
    <property type="molecule type" value="Genomic_DNA"/>
</dbReference>
<gene>
    <name evidence="1" type="ORF">A2Z11_04415</name>
</gene>
<evidence type="ECO:0000313" key="2">
    <source>
        <dbReference type="Proteomes" id="UP000176389"/>
    </source>
</evidence>
<dbReference type="STRING" id="1802596.A2Z11_04415"/>
<evidence type="ECO:0000313" key="1">
    <source>
        <dbReference type="EMBL" id="OGY25671.1"/>
    </source>
</evidence>
<sequence>MFRDKAEDEEEISEPTVLTNISGRWVRSPIGKPGHRETCSDPTDTFTHFKTTGHSARLEAEAVGLKEFWVGLTRKKVGGVC</sequence>
<reference evidence="1 2" key="1">
    <citation type="journal article" date="2016" name="Nat. Commun.">
        <title>Thousands of microbial genomes shed light on interconnected biogeochemical processes in an aquifer system.</title>
        <authorList>
            <person name="Anantharaman K."/>
            <person name="Brown C.T."/>
            <person name="Hug L.A."/>
            <person name="Sharon I."/>
            <person name="Castelle C.J."/>
            <person name="Probst A.J."/>
            <person name="Thomas B.C."/>
            <person name="Singh A."/>
            <person name="Wilkins M.J."/>
            <person name="Karaoz U."/>
            <person name="Brodie E.L."/>
            <person name="Williams K.H."/>
            <person name="Hubbard S.S."/>
            <person name="Banfield J.F."/>
        </authorList>
    </citation>
    <scope>NUCLEOTIDE SEQUENCE [LARGE SCALE GENOMIC DNA]</scope>
</reference>
<protein>
    <submittedName>
        <fullName evidence="1">Uncharacterized protein</fullName>
    </submittedName>
</protein>
<proteinExistence type="predicted"/>